<dbReference type="AlphaFoldDB" id="A0A413KAN9"/>
<protein>
    <recommendedName>
        <fullName evidence="1">DUF7336 domain-containing protein</fullName>
    </recommendedName>
</protein>
<dbReference type="InterPro" id="IPR055760">
    <property type="entry name" value="DUF7336"/>
</dbReference>
<dbReference type="Pfam" id="PF24024">
    <property type="entry name" value="DUF7336"/>
    <property type="match status" value="1"/>
</dbReference>
<name>A0A413KAN9_BIFPS</name>
<comment type="caution">
    <text evidence="2">The sequence shown here is derived from an EMBL/GenBank/DDBJ whole genome shotgun (WGS) entry which is preliminary data.</text>
</comment>
<evidence type="ECO:0000259" key="1">
    <source>
        <dbReference type="Pfam" id="PF24024"/>
    </source>
</evidence>
<evidence type="ECO:0000313" key="2">
    <source>
        <dbReference type="EMBL" id="RGY74785.1"/>
    </source>
</evidence>
<reference evidence="2 3" key="1">
    <citation type="submission" date="2018-08" db="EMBL/GenBank/DDBJ databases">
        <title>A genome reference for cultivated species of the human gut microbiota.</title>
        <authorList>
            <person name="Zou Y."/>
            <person name="Xue W."/>
            <person name="Luo G."/>
        </authorList>
    </citation>
    <scope>NUCLEOTIDE SEQUENCE [LARGE SCALE GENOMIC DNA]</scope>
    <source>
        <strain evidence="2 3">CF01-1</strain>
    </source>
</reference>
<evidence type="ECO:0000313" key="3">
    <source>
        <dbReference type="Proteomes" id="UP000284163"/>
    </source>
</evidence>
<proteinExistence type="predicted"/>
<gene>
    <name evidence="2" type="ORF">DXA22_09905</name>
</gene>
<dbReference type="Proteomes" id="UP000284163">
    <property type="component" value="Unassembled WGS sequence"/>
</dbReference>
<accession>A0A413KAN9</accession>
<sequence>MRIYLVTANAQDHNEYIEYRDQPYNPDSFTDTPMHMGETSYTAGFVSIMGVYTTREQAETRVNKLTREKFPDLRIIEIEADSDCWQFVGGGWLW</sequence>
<dbReference type="EMBL" id="QSDK01000025">
    <property type="protein sequence ID" value="RGY74785.1"/>
    <property type="molecule type" value="Genomic_DNA"/>
</dbReference>
<feature type="domain" description="DUF7336" evidence="1">
    <location>
        <begin position="41"/>
        <end position="87"/>
    </location>
</feature>
<organism evidence="2 3">
    <name type="scientific">Bifidobacterium pseudocatenulatum</name>
    <dbReference type="NCBI Taxonomy" id="28026"/>
    <lineage>
        <taxon>Bacteria</taxon>
        <taxon>Bacillati</taxon>
        <taxon>Actinomycetota</taxon>
        <taxon>Actinomycetes</taxon>
        <taxon>Bifidobacteriales</taxon>
        <taxon>Bifidobacteriaceae</taxon>
        <taxon>Bifidobacterium</taxon>
    </lineage>
</organism>